<accession>A0A1T3NZS3</accession>
<reference evidence="2 3" key="1">
    <citation type="submission" date="2017-03" db="EMBL/GenBank/DDBJ databases">
        <title>Draft genome sequence of Streptomyces scabrisporus NF3, endophyte isolated from Amphipterygium adstringens.</title>
        <authorList>
            <person name="Vazquez M."/>
            <person name="Ceapa C.D."/>
            <person name="Rodriguez Luna D."/>
            <person name="Sanchez Esquivel S."/>
        </authorList>
    </citation>
    <scope>NUCLEOTIDE SEQUENCE [LARGE SCALE GENOMIC DNA]</scope>
    <source>
        <strain evidence="2 3">NF3</strain>
    </source>
</reference>
<dbReference type="OrthoDB" id="3872225at2"/>
<evidence type="ECO:0000313" key="3">
    <source>
        <dbReference type="Proteomes" id="UP000190037"/>
    </source>
</evidence>
<organism evidence="2 3">
    <name type="scientific">Embleya scabrispora</name>
    <dbReference type="NCBI Taxonomy" id="159449"/>
    <lineage>
        <taxon>Bacteria</taxon>
        <taxon>Bacillati</taxon>
        <taxon>Actinomycetota</taxon>
        <taxon>Actinomycetes</taxon>
        <taxon>Kitasatosporales</taxon>
        <taxon>Streptomycetaceae</taxon>
        <taxon>Embleya</taxon>
    </lineage>
</organism>
<dbReference type="Proteomes" id="UP000190037">
    <property type="component" value="Unassembled WGS sequence"/>
</dbReference>
<sequence>MKNDPGTLGPDPDDLAAEVRRRLHQAVSDVQPAPDALDRLRAAVPARRRQRRMATLGAAGLAAVILAGTPVLRTAVSDDDGSRSNVGGVRPSSSSVNATEPLPGPSEGVSAGLPGAGQTHPASRGSSPTSGSGSSVPPTSGQTAGTGTGQSTPPSSSASPSGSVPPVKPPPACRTVDMSGEEARLGPVRADGLAYGVLQVRSNAAKDCVVTGPGVVVVVSPPGNPIVQVTVVQAPSPDTATALPVPSSSAQGITLRPGQAYEFQFAWKPQSPGADGTCAADAPKAPVPALGYALAANDFNVAKVTLTPTCGGTVYRTDIYRTGEYARVG</sequence>
<dbReference type="EMBL" id="MWQN01000001">
    <property type="protein sequence ID" value="OPC82212.1"/>
    <property type="molecule type" value="Genomic_DNA"/>
</dbReference>
<dbReference type="RefSeq" id="WP_078976482.1">
    <property type="nucleotide sequence ID" value="NZ_MWQN01000001.1"/>
</dbReference>
<gene>
    <name evidence="2" type="ORF">B4N89_15860</name>
</gene>
<protein>
    <recommendedName>
        <fullName evidence="4">DUF4232 domain-containing protein</fullName>
    </recommendedName>
</protein>
<evidence type="ECO:0000313" key="2">
    <source>
        <dbReference type="EMBL" id="OPC82212.1"/>
    </source>
</evidence>
<evidence type="ECO:0000256" key="1">
    <source>
        <dbReference type="SAM" id="MobiDB-lite"/>
    </source>
</evidence>
<evidence type="ECO:0008006" key="4">
    <source>
        <dbReference type="Google" id="ProtNLM"/>
    </source>
</evidence>
<feature type="region of interest" description="Disordered" evidence="1">
    <location>
        <begin position="75"/>
        <end position="177"/>
    </location>
</feature>
<feature type="compositionally biased region" description="Low complexity" evidence="1">
    <location>
        <begin position="121"/>
        <end position="165"/>
    </location>
</feature>
<comment type="caution">
    <text evidence="2">The sequence shown here is derived from an EMBL/GenBank/DDBJ whole genome shotgun (WGS) entry which is preliminary data.</text>
</comment>
<dbReference type="STRING" id="159449.B4N89_15860"/>
<keyword evidence="3" id="KW-1185">Reference proteome</keyword>
<name>A0A1T3NZS3_9ACTN</name>
<proteinExistence type="predicted"/>
<dbReference type="AlphaFoldDB" id="A0A1T3NZS3"/>